<evidence type="ECO:0000313" key="3">
    <source>
        <dbReference type="Proteomes" id="UP000620262"/>
    </source>
</evidence>
<comment type="caution">
    <text evidence="2">The sequence shown here is derived from an EMBL/GenBank/DDBJ whole genome shotgun (WGS) entry which is preliminary data.</text>
</comment>
<evidence type="ECO:0000256" key="1">
    <source>
        <dbReference type="SAM" id="SignalP"/>
    </source>
</evidence>
<name>A0ABR9IMW2_RHIVS</name>
<reference evidence="2 3" key="1">
    <citation type="submission" date="2020-10" db="EMBL/GenBank/DDBJ databases">
        <title>Sequencing the genomes of 1000 actinobacteria strains.</title>
        <authorList>
            <person name="Klenk H.-P."/>
        </authorList>
    </citation>
    <scope>NUCLEOTIDE SEQUENCE [LARGE SCALE GENOMIC DNA]</scope>
    <source>
        <strain evidence="2 3">DSM 7307</strain>
    </source>
</reference>
<dbReference type="Proteomes" id="UP000620262">
    <property type="component" value="Unassembled WGS sequence"/>
</dbReference>
<gene>
    <name evidence="2" type="ORF">H4W29_001703</name>
</gene>
<organism evidence="2 3">
    <name type="scientific">Rhizobium viscosum</name>
    <name type="common">Arthrobacter viscosus</name>
    <dbReference type="NCBI Taxonomy" id="1673"/>
    <lineage>
        <taxon>Bacteria</taxon>
        <taxon>Pseudomonadati</taxon>
        <taxon>Pseudomonadota</taxon>
        <taxon>Alphaproteobacteria</taxon>
        <taxon>Hyphomicrobiales</taxon>
        <taxon>Rhizobiaceae</taxon>
        <taxon>Rhizobium/Agrobacterium group</taxon>
        <taxon>Rhizobium</taxon>
    </lineage>
</organism>
<feature type="signal peptide" evidence="1">
    <location>
        <begin position="1"/>
        <end position="20"/>
    </location>
</feature>
<accession>A0ABR9IMW2</accession>
<evidence type="ECO:0000313" key="2">
    <source>
        <dbReference type="EMBL" id="MBE1504522.1"/>
    </source>
</evidence>
<keyword evidence="1" id="KW-0732">Signal</keyword>
<dbReference type="EMBL" id="JADBEC010000001">
    <property type="protein sequence ID" value="MBE1504522.1"/>
    <property type="molecule type" value="Genomic_DNA"/>
</dbReference>
<dbReference type="Gene3D" id="3.40.1000.10">
    <property type="entry name" value="Mog1/PsbP, alpha/beta/alpha sandwich"/>
    <property type="match status" value="1"/>
</dbReference>
<evidence type="ECO:0008006" key="4">
    <source>
        <dbReference type="Google" id="ProtNLM"/>
    </source>
</evidence>
<keyword evidence="3" id="KW-1185">Reference proteome</keyword>
<protein>
    <recommendedName>
        <fullName evidence="4">Histidine kinase</fullName>
    </recommendedName>
</protein>
<dbReference type="RefSeq" id="WP_192728540.1">
    <property type="nucleotide sequence ID" value="NZ_BAAAVL010000001.1"/>
</dbReference>
<sequence>MKKLIIAAAFAAFLPVMAQAETLEFPSDDPVASVTIPDNWGPKETETGIDAQSEDSAIYLSIDVADEKTSDKIIDEAFAFLQKNGVTIDEKTQKESEAEINGMKMKTFDWDGSDKEGPVNIGVAVLSPSEGKLLLITYWGTKGKQDAHDDELIAIISSLKPAG</sequence>
<proteinExistence type="predicted"/>
<feature type="chain" id="PRO_5047368387" description="Histidine kinase" evidence="1">
    <location>
        <begin position="21"/>
        <end position="163"/>
    </location>
</feature>